<comment type="cofactor">
    <cofactor evidence="2">
        <name>FAD</name>
        <dbReference type="ChEBI" id="CHEBI:57692"/>
    </cofactor>
</comment>
<keyword evidence="4" id="KW-0285">Flavoprotein</keyword>
<dbReference type="PROSITE" id="PS51384">
    <property type="entry name" value="FAD_FR"/>
    <property type="match status" value="1"/>
</dbReference>
<dbReference type="PROSITE" id="PS50902">
    <property type="entry name" value="FLAVODOXIN_LIKE"/>
    <property type="match status" value="1"/>
</dbReference>
<dbReference type="EMBL" id="SHKI01000003">
    <property type="protein sequence ID" value="RZT67072.1"/>
    <property type="molecule type" value="Genomic_DNA"/>
</dbReference>
<evidence type="ECO:0000256" key="2">
    <source>
        <dbReference type="ARBA" id="ARBA00001974"/>
    </source>
</evidence>
<dbReference type="PRINTS" id="PR00369">
    <property type="entry name" value="FLAVODOXIN"/>
</dbReference>
<feature type="region of interest" description="Disordered" evidence="11">
    <location>
        <begin position="180"/>
        <end position="200"/>
    </location>
</feature>
<comment type="catalytic activity">
    <reaction evidence="10">
        <text>hydrogen sulfide + 3 NADP(+) + 3 H2O = sulfite + 3 NADPH + 4 H(+)</text>
        <dbReference type="Rhea" id="RHEA:13801"/>
        <dbReference type="ChEBI" id="CHEBI:15377"/>
        <dbReference type="ChEBI" id="CHEBI:15378"/>
        <dbReference type="ChEBI" id="CHEBI:17359"/>
        <dbReference type="ChEBI" id="CHEBI:29919"/>
        <dbReference type="ChEBI" id="CHEBI:57783"/>
        <dbReference type="ChEBI" id="CHEBI:58349"/>
        <dbReference type="EC" id="1.8.1.2"/>
    </reaction>
</comment>
<evidence type="ECO:0000313" key="14">
    <source>
        <dbReference type="EMBL" id="RZT67072.1"/>
    </source>
</evidence>
<dbReference type="InterPro" id="IPR001709">
    <property type="entry name" value="Flavoprot_Pyr_Nucl_cyt_Rdtase"/>
</dbReference>
<evidence type="ECO:0000256" key="10">
    <source>
        <dbReference type="ARBA" id="ARBA00052219"/>
    </source>
</evidence>
<dbReference type="GO" id="GO:0050660">
    <property type="term" value="F:flavin adenine dinucleotide binding"/>
    <property type="evidence" value="ECO:0007669"/>
    <property type="project" value="TreeGrafter"/>
</dbReference>
<comment type="caution">
    <text evidence="14">The sequence shown here is derived from an EMBL/GenBank/DDBJ whole genome shotgun (WGS) entry which is preliminary data.</text>
</comment>
<gene>
    <name evidence="14" type="ORF">EV139_1204</name>
</gene>
<feature type="domain" description="FAD-binding FR-type" evidence="13">
    <location>
        <begin position="205"/>
        <end position="417"/>
    </location>
</feature>
<evidence type="ECO:0000259" key="12">
    <source>
        <dbReference type="PROSITE" id="PS50902"/>
    </source>
</evidence>
<keyword evidence="15" id="KW-1185">Reference proteome</keyword>
<dbReference type="AlphaFoldDB" id="A0A4Q7U4L8"/>
<dbReference type="OrthoDB" id="7376058at2"/>
<dbReference type="GO" id="GO:0019344">
    <property type="term" value="P:cysteine biosynthetic process"/>
    <property type="evidence" value="ECO:0007669"/>
    <property type="project" value="UniProtKB-KW"/>
</dbReference>
<protein>
    <recommendedName>
        <fullName evidence="3">assimilatory sulfite reductase (NADPH)</fullName>
        <ecNumber evidence="3">1.8.1.2</ecNumber>
    </recommendedName>
</protein>
<dbReference type="Pfam" id="PF00258">
    <property type="entry name" value="Flavodoxin_1"/>
    <property type="match status" value="1"/>
</dbReference>
<dbReference type="RefSeq" id="WP_130453386.1">
    <property type="nucleotide sequence ID" value="NZ_QYAG01000001.1"/>
</dbReference>
<keyword evidence="9" id="KW-0198">Cysteine biosynthesis</keyword>
<dbReference type="Gene3D" id="3.40.50.360">
    <property type="match status" value="1"/>
</dbReference>
<dbReference type="InterPro" id="IPR023173">
    <property type="entry name" value="NADPH_Cyt_P450_Rdtase_alpha"/>
</dbReference>
<keyword evidence="8" id="KW-0560">Oxidoreductase</keyword>
<evidence type="ECO:0000256" key="11">
    <source>
        <dbReference type="SAM" id="MobiDB-lite"/>
    </source>
</evidence>
<organism evidence="14 15">
    <name type="scientific">Leucobacter luti</name>
    <dbReference type="NCBI Taxonomy" id="340320"/>
    <lineage>
        <taxon>Bacteria</taxon>
        <taxon>Bacillati</taxon>
        <taxon>Actinomycetota</taxon>
        <taxon>Actinomycetes</taxon>
        <taxon>Micrococcales</taxon>
        <taxon>Microbacteriaceae</taxon>
        <taxon>Leucobacter</taxon>
    </lineage>
</organism>
<dbReference type="GO" id="GO:0004783">
    <property type="term" value="F:sulfite reductase (NADPH) activity"/>
    <property type="evidence" value="ECO:0007669"/>
    <property type="project" value="UniProtKB-EC"/>
</dbReference>
<evidence type="ECO:0000256" key="6">
    <source>
        <dbReference type="ARBA" id="ARBA00022827"/>
    </source>
</evidence>
<sequence>MSVTELDIQRAPQGADAATPLSARIALPATLPILYGSEMGNAELVADNLKDAFEARGVTVECIELNDQPVEELTDMGVALFVTSTSGEGDMPYTADRFWQRLSAADAPELSHLRFAVLALGDSGYTYFCGAGVSLDNRLAELGATRIADRVDCDVNYDVPANEWIAARVEQLAADAAPAALPPAARPSEPPQAAQLHAASPWTRDTPFAARLRSGQLLTAPGSAKEIRHYELDISGSDITYRPGDSVAVIPTNTRAAVECFLEVTEMTGTEMHQGESLNYLAKYEWELRFPSGALLDTVAARAPESELGLALARDDRAAGEEWIRGHGVCETLAQLPEPLSIAELGAVMGPIRYRAYSIASTPRTHPDAMHLTVATQRNAAPATLPSGVGSGYLADTLEPGDELRIFPLPNRSFHLPDDPSIPVVMVGPGVGLAPFRAYLLDRADTAERGPAWLFTGDQHERTDFIYRAELERLGADGVLTRCDTAFSRDQPSKVYVQDRMRENAAELTRWLVDGAFFYVCGDGKRMAADVDRVLQEIVTAELGADAGAELLAQLHREKRYLRDVY</sequence>
<dbReference type="SUPFAM" id="SSF52343">
    <property type="entry name" value="Ferredoxin reductase-like, C-terminal NADP-linked domain"/>
    <property type="match status" value="1"/>
</dbReference>
<dbReference type="InterPro" id="IPR003097">
    <property type="entry name" value="CysJ-like_FAD-binding"/>
</dbReference>
<accession>A0A4Q7U4L8</accession>
<dbReference type="InterPro" id="IPR001433">
    <property type="entry name" value="OxRdtase_FAD/NAD-bd"/>
</dbReference>
<dbReference type="InterPro" id="IPR039261">
    <property type="entry name" value="FNR_nucleotide-bd"/>
</dbReference>
<dbReference type="EC" id="1.8.1.2" evidence="3"/>
<dbReference type="SUPFAM" id="SSF52218">
    <property type="entry name" value="Flavoproteins"/>
    <property type="match status" value="1"/>
</dbReference>
<proteinExistence type="predicted"/>
<dbReference type="Pfam" id="PF00175">
    <property type="entry name" value="NAD_binding_1"/>
    <property type="match status" value="1"/>
</dbReference>
<evidence type="ECO:0000256" key="5">
    <source>
        <dbReference type="ARBA" id="ARBA00022643"/>
    </source>
</evidence>
<dbReference type="Pfam" id="PF00667">
    <property type="entry name" value="FAD_binding_1"/>
    <property type="match status" value="1"/>
</dbReference>
<keyword evidence="7" id="KW-0521">NADP</keyword>
<evidence type="ECO:0000256" key="1">
    <source>
        <dbReference type="ARBA" id="ARBA00001917"/>
    </source>
</evidence>
<evidence type="ECO:0000256" key="3">
    <source>
        <dbReference type="ARBA" id="ARBA00012604"/>
    </source>
</evidence>
<comment type="cofactor">
    <cofactor evidence="1">
        <name>FMN</name>
        <dbReference type="ChEBI" id="CHEBI:58210"/>
    </cofactor>
</comment>
<dbReference type="InterPro" id="IPR017927">
    <property type="entry name" value="FAD-bd_FR_type"/>
</dbReference>
<name>A0A4Q7U4L8_9MICO</name>
<dbReference type="PANTHER" id="PTHR19384">
    <property type="entry name" value="NITRIC OXIDE SYNTHASE-RELATED"/>
    <property type="match status" value="1"/>
</dbReference>
<dbReference type="GO" id="GO:0010181">
    <property type="term" value="F:FMN binding"/>
    <property type="evidence" value="ECO:0007669"/>
    <property type="project" value="InterPro"/>
</dbReference>
<dbReference type="InterPro" id="IPR001094">
    <property type="entry name" value="Flavdoxin-like"/>
</dbReference>
<dbReference type="InterPro" id="IPR029039">
    <property type="entry name" value="Flavoprotein-like_sf"/>
</dbReference>
<evidence type="ECO:0000313" key="15">
    <source>
        <dbReference type="Proteomes" id="UP000291832"/>
    </source>
</evidence>
<evidence type="ECO:0000259" key="13">
    <source>
        <dbReference type="PROSITE" id="PS51384"/>
    </source>
</evidence>
<keyword evidence="5" id="KW-0288">FMN</keyword>
<keyword evidence="6" id="KW-0274">FAD</keyword>
<keyword evidence="9" id="KW-0028">Amino-acid biosynthesis</keyword>
<dbReference type="PANTHER" id="PTHR19384:SF128">
    <property type="entry name" value="NADPH OXIDOREDUCTASE A"/>
    <property type="match status" value="1"/>
</dbReference>
<evidence type="ECO:0000256" key="9">
    <source>
        <dbReference type="ARBA" id="ARBA00023192"/>
    </source>
</evidence>
<evidence type="ECO:0000256" key="8">
    <source>
        <dbReference type="ARBA" id="ARBA00023002"/>
    </source>
</evidence>
<evidence type="ECO:0000256" key="4">
    <source>
        <dbReference type="ARBA" id="ARBA00022630"/>
    </source>
</evidence>
<feature type="domain" description="Flavodoxin-like" evidence="12">
    <location>
        <begin position="31"/>
        <end position="177"/>
    </location>
</feature>
<dbReference type="SUPFAM" id="SSF63380">
    <property type="entry name" value="Riboflavin synthase domain-like"/>
    <property type="match status" value="1"/>
</dbReference>
<dbReference type="InterPro" id="IPR008254">
    <property type="entry name" value="Flavodoxin/NO_synth"/>
</dbReference>
<feature type="compositionally biased region" description="Pro residues" evidence="11">
    <location>
        <begin position="180"/>
        <end position="190"/>
    </location>
</feature>
<dbReference type="Gene3D" id="2.40.30.10">
    <property type="entry name" value="Translation factors"/>
    <property type="match status" value="1"/>
</dbReference>
<evidence type="ECO:0000256" key="7">
    <source>
        <dbReference type="ARBA" id="ARBA00022857"/>
    </source>
</evidence>
<dbReference type="Gene3D" id="3.40.50.80">
    <property type="entry name" value="Nucleotide-binding domain of ferredoxin-NADP reductase (FNR) module"/>
    <property type="match status" value="1"/>
</dbReference>
<dbReference type="Proteomes" id="UP000291832">
    <property type="component" value="Unassembled WGS sequence"/>
</dbReference>
<dbReference type="GO" id="GO:0005829">
    <property type="term" value="C:cytosol"/>
    <property type="evidence" value="ECO:0007669"/>
    <property type="project" value="TreeGrafter"/>
</dbReference>
<dbReference type="PRINTS" id="PR00371">
    <property type="entry name" value="FPNCR"/>
</dbReference>
<dbReference type="InterPro" id="IPR017938">
    <property type="entry name" value="Riboflavin_synthase-like_b-brl"/>
</dbReference>
<dbReference type="FunFam" id="3.40.50.80:FF:000001">
    <property type="entry name" value="NADPH--cytochrome P450 reductase 1"/>
    <property type="match status" value="1"/>
</dbReference>
<reference evidence="14 15" key="1">
    <citation type="journal article" date="2015" name="Stand. Genomic Sci.">
        <title>Genomic Encyclopedia of Bacterial and Archaeal Type Strains, Phase III: the genomes of soil and plant-associated and newly described type strains.</title>
        <authorList>
            <person name="Whitman W.B."/>
            <person name="Woyke T."/>
            <person name="Klenk H.P."/>
            <person name="Zhou Y."/>
            <person name="Lilburn T.G."/>
            <person name="Beck B.J."/>
            <person name="De Vos P."/>
            <person name="Vandamme P."/>
            <person name="Eisen J.A."/>
            <person name="Garrity G."/>
            <person name="Hugenholtz P."/>
            <person name="Kyrpides N.C."/>
        </authorList>
    </citation>
    <scope>NUCLEOTIDE SEQUENCE [LARGE SCALE GENOMIC DNA]</scope>
    <source>
        <strain evidence="14 15">RF6</strain>
    </source>
</reference>
<dbReference type="Gene3D" id="1.20.990.10">
    <property type="entry name" value="NADPH-cytochrome p450 Reductase, Chain A, domain 3"/>
    <property type="match status" value="1"/>
</dbReference>